<evidence type="ECO:0000313" key="2">
    <source>
        <dbReference type="Proteomes" id="UP000805193"/>
    </source>
</evidence>
<accession>A0AC60QU32</accession>
<gene>
    <name evidence="1" type="ORF">HPB47_015213</name>
</gene>
<protein>
    <submittedName>
        <fullName evidence="1">Uncharacterized protein</fullName>
    </submittedName>
</protein>
<name>A0AC60QU32_IXOPE</name>
<dbReference type="EMBL" id="JABSTQ010003753">
    <property type="protein sequence ID" value="KAG0443176.1"/>
    <property type="molecule type" value="Genomic_DNA"/>
</dbReference>
<keyword evidence="2" id="KW-1185">Reference proteome</keyword>
<proteinExistence type="predicted"/>
<reference evidence="1 2" key="1">
    <citation type="journal article" date="2020" name="Cell">
        <title>Large-Scale Comparative Analyses of Tick Genomes Elucidate Their Genetic Diversity and Vector Capacities.</title>
        <authorList>
            <consortium name="Tick Genome and Microbiome Consortium (TIGMIC)"/>
            <person name="Jia N."/>
            <person name="Wang J."/>
            <person name="Shi W."/>
            <person name="Du L."/>
            <person name="Sun Y."/>
            <person name="Zhan W."/>
            <person name="Jiang J.F."/>
            <person name="Wang Q."/>
            <person name="Zhang B."/>
            <person name="Ji P."/>
            <person name="Bell-Sakyi L."/>
            <person name="Cui X.M."/>
            <person name="Yuan T.T."/>
            <person name="Jiang B.G."/>
            <person name="Yang W.F."/>
            <person name="Lam T.T."/>
            <person name="Chang Q.C."/>
            <person name="Ding S.J."/>
            <person name="Wang X.J."/>
            <person name="Zhu J.G."/>
            <person name="Ruan X.D."/>
            <person name="Zhao L."/>
            <person name="Wei J.T."/>
            <person name="Ye R.Z."/>
            <person name="Que T.C."/>
            <person name="Du C.H."/>
            <person name="Zhou Y.H."/>
            <person name="Cheng J.X."/>
            <person name="Dai P.F."/>
            <person name="Guo W.B."/>
            <person name="Han X.H."/>
            <person name="Huang E.J."/>
            <person name="Li L.F."/>
            <person name="Wei W."/>
            <person name="Gao Y.C."/>
            <person name="Liu J.Z."/>
            <person name="Shao H.Z."/>
            <person name="Wang X."/>
            <person name="Wang C.C."/>
            <person name="Yang T.C."/>
            <person name="Huo Q.B."/>
            <person name="Li W."/>
            <person name="Chen H.Y."/>
            <person name="Chen S.E."/>
            <person name="Zhou L.G."/>
            <person name="Ni X.B."/>
            <person name="Tian J.H."/>
            <person name="Sheng Y."/>
            <person name="Liu T."/>
            <person name="Pan Y.S."/>
            <person name="Xia L.Y."/>
            <person name="Li J."/>
            <person name="Zhao F."/>
            <person name="Cao W.C."/>
        </authorList>
    </citation>
    <scope>NUCLEOTIDE SEQUENCE [LARGE SCALE GENOMIC DNA]</scope>
    <source>
        <strain evidence="1">Iper-2018</strain>
    </source>
</reference>
<dbReference type="Proteomes" id="UP000805193">
    <property type="component" value="Unassembled WGS sequence"/>
</dbReference>
<sequence length="911" mass="97318">MPKMADQTQERAAAPATPQDSPVAFHTRQHRRPAPVKEQQASPLSPGMRILSQLAAAQLSSLQRPPRTPGAQEGHSPTPHPLPQGLVPFGPWRLSPPSPERPPTIAIHRPPSPPIVRPSTNEERQPEPPATAFPHPTPPRAPTEEPRPTPDETPEPQTPGPSTAPPSKSTDKSPRPTSPSGKKQCGTSLAAHRPAQGPRGQPARKGQAAGKKTGASKNRGGNTRARADNNSADSANNNDQDETSRTEASITTANRFAGMADDATGTDEVLLEAQTANTSAAAPASHENQQQPAAPAPRKRVIIPAGVTITILVRPSSPKGQFNYNNKLKIARALTLATGGKALATRVNTRRNIAAVDLDCPEAAEKMLMVRVLQNIAVNTYLSRPPAQSRGIVRPRFEAETAEVVEGISSETPVQRAEVFARGHTVKLHFDGPRPPHVKLWGMQLPVSAAYPRPLQCGACGRLGHTRRACRDKNRCPYCCGRHPGNTCRSDTARCPNCGGGHDAFDRGCGAYARARAATRDAEDRRGLATQHVNQEKRPPPWNDEHRGTQGSPPWNPGSFPELGARDAGARPSAQTREKANDNRDRPTERLSGRAPRAQGEAPPPRNTGQLEAAQAPTAESSPSPTGAPATKGRRPAWWRGPKHLPPSPADPARLGETQQASSPVGTARHENSAPSPTCPSECESPADTAAAASPDGRGFPRALRGNKPSGFQRERGAQRGGWEPVSSGALPPQEDRQTTGSHDGDSGLRALLEQLTRIIAALAQHLPQQALGELQRACSTVLADTAPNTLPNTKRQTGDAPRSTGRAAAAVVHRVRTGCALTPARRHLLRDDADPECPSCGEWSDIDHLLLSCPEHDDARAAMTASLAALGLPCNTTEEILRPRSDRRGKDRALRALLTFLEDTGLLWSF</sequence>
<organism evidence="1 2">
    <name type="scientific">Ixodes persulcatus</name>
    <name type="common">Taiga tick</name>
    <dbReference type="NCBI Taxonomy" id="34615"/>
    <lineage>
        <taxon>Eukaryota</taxon>
        <taxon>Metazoa</taxon>
        <taxon>Ecdysozoa</taxon>
        <taxon>Arthropoda</taxon>
        <taxon>Chelicerata</taxon>
        <taxon>Arachnida</taxon>
        <taxon>Acari</taxon>
        <taxon>Parasitiformes</taxon>
        <taxon>Ixodida</taxon>
        <taxon>Ixodoidea</taxon>
        <taxon>Ixodidae</taxon>
        <taxon>Ixodinae</taxon>
        <taxon>Ixodes</taxon>
    </lineage>
</organism>
<comment type="caution">
    <text evidence="1">The sequence shown here is derived from an EMBL/GenBank/DDBJ whole genome shotgun (WGS) entry which is preliminary data.</text>
</comment>
<evidence type="ECO:0000313" key="1">
    <source>
        <dbReference type="EMBL" id="KAG0443176.1"/>
    </source>
</evidence>